<proteinExistence type="predicted"/>
<dbReference type="Proteomes" id="UP000192536">
    <property type="component" value="Unassembled WGS sequence"/>
</dbReference>
<dbReference type="PANTHER" id="PTHR21180:SF32">
    <property type="entry name" value="ENDONUCLEASE_EXONUCLEASE_PHOSPHATASE FAMILY DOMAIN-CONTAINING PROTEIN 1"/>
    <property type="match status" value="1"/>
</dbReference>
<feature type="compositionally biased region" description="Basic and acidic residues" evidence="1">
    <location>
        <begin position="41"/>
        <end position="66"/>
    </location>
</feature>
<evidence type="ECO:0000313" key="3">
    <source>
        <dbReference type="EMBL" id="ORJ26855.1"/>
    </source>
</evidence>
<name>A0A1X0WJC6_9GAMM</name>
<sequence length="127" mass="13430">MQRLSITTMVLALGLAVMPLSIQAASDGGAKNTASSSLEKSVGKEKSAGKASAKETEKGLAEEEKVSLNNASAEELAKALNGVGIKKGQTIVEYRSEMGPFTKIEQLQEVPGIGPSLFQRNQNRLKL</sequence>
<dbReference type="PANTHER" id="PTHR21180">
    <property type="entry name" value="ENDONUCLEASE/EXONUCLEASE/PHOSPHATASE FAMILY DOMAIN-CONTAINING PROTEIN 1"/>
    <property type="match status" value="1"/>
</dbReference>
<feature type="region of interest" description="Disordered" evidence="1">
    <location>
        <begin position="26"/>
        <end position="67"/>
    </location>
</feature>
<dbReference type="InterPro" id="IPR051675">
    <property type="entry name" value="Endo/Exo/Phosphatase_dom_1"/>
</dbReference>
<reference evidence="3 4" key="1">
    <citation type="journal article" date="2017" name="Int. J. Syst. Evol. Microbiol.">
        <title>Rouxiella badensis sp. nov. and Rouxiella silvae sp. nov. isolated from peat bog soil in Germany and emendation of the genus description.</title>
        <authorList>
            <person name="Le Fleche-Mateos A."/>
            <person name="Kugler J.H."/>
            <person name="Hansen S.H."/>
            <person name="Syldatk C."/>
            <person name="Hausmann R."/>
            <person name="Lomprez F."/>
            <person name="Vandenbogaert M."/>
            <person name="Manuguerra J.C."/>
            <person name="Grimont P.A."/>
        </authorList>
    </citation>
    <scope>NUCLEOTIDE SEQUENCE [LARGE SCALE GENOMIC DNA]</scope>
    <source>
        <strain evidence="3 4">DSM 100043</strain>
    </source>
</reference>
<comment type="caution">
    <text evidence="3">The sequence shown here is derived from an EMBL/GenBank/DDBJ whole genome shotgun (WGS) entry which is preliminary data.</text>
</comment>
<organism evidence="3 4">
    <name type="scientific">Rouxiella badensis</name>
    <dbReference type="NCBI Taxonomy" id="1646377"/>
    <lineage>
        <taxon>Bacteria</taxon>
        <taxon>Pseudomonadati</taxon>
        <taxon>Pseudomonadota</taxon>
        <taxon>Gammaproteobacteria</taxon>
        <taxon>Enterobacterales</taxon>
        <taxon>Yersiniaceae</taxon>
        <taxon>Rouxiella</taxon>
    </lineage>
</organism>
<dbReference type="EMBL" id="MRWE01000004">
    <property type="protein sequence ID" value="ORJ26855.1"/>
    <property type="molecule type" value="Genomic_DNA"/>
</dbReference>
<accession>A0A1X0WJC6</accession>
<protein>
    <submittedName>
        <fullName evidence="3">Competence protein ComEA</fullName>
    </submittedName>
</protein>
<keyword evidence="2" id="KW-0732">Signal</keyword>
<dbReference type="InterPro" id="IPR004509">
    <property type="entry name" value="Competence_ComEA_HhH"/>
</dbReference>
<dbReference type="InterPro" id="IPR010994">
    <property type="entry name" value="RuvA_2-like"/>
</dbReference>
<dbReference type="Pfam" id="PF12836">
    <property type="entry name" value="HHH_3"/>
    <property type="match status" value="1"/>
</dbReference>
<dbReference type="NCBIfam" id="TIGR00426">
    <property type="entry name" value="competence protein ComEA helix-hairpin-helix repeat region"/>
    <property type="match status" value="1"/>
</dbReference>
<dbReference type="GO" id="GO:0015628">
    <property type="term" value="P:protein secretion by the type II secretion system"/>
    <property type="evidence" value="ECO:0007669"/>
    <property type="project" value="TreeGrafter"/>
</dbReference>
<gene>
    <name evidence="3" type="ORF">BS640_03765</name>
</gene>
<dbReference type="STRING" id="1646377.BS640_03765"/>
<feature type="signal peptide" evidence="2">
    <location>
        <begin position="1"/>
        <end position="24"/>
    </location>
</feature>
<feature type="chain" id="PRO_5013275896" evidence="2">
    <location>
        <begin position="25"/>
        <end position="127"/>
    </location>
</feature>
<dbReference type="RefSeq" id="WP_206600907.1">
    <property type="nucleotide sequence ID" value="NZ_JAJGAQ010000004.1"/>
</dbReference>
<evidence type="ECO:0000313" key="4">
    <source>
        <dbReference type="Proteomes" id="UP000192536"/>
    </source>
</evidence>
<dbReference type="Gene3D" id="1.10.150.280">
    <property type="entry name" value="AF1531-like domain"/>
    <property type="match status" value="1"/>
</dbReference>
<dbReference type="SUPFAM" id="SSF47781">
    <property type="entry name" value="RuvA domain 2-like"/>
    <property type="match status" value="1"/>
</dbReference>
<dbReference type="GO" id="GO:0015627">
    <property type="term" value="C:type II protein secretion system complex"/>
    <property type="evidence" value="ECO:0007669"/>
    <property type="project" value="TreeGrafter"/>
</dbReference>
<dbReference type="AlphaFoldDB" id="A0A1X0WJC6"/>
<evidence type="ECO:0000256" key="2">
    <source>
        <dbReference type="SAM" id="SignalP"/>
    </source>
</evidence>
<evidence type="ECO:0000256" key="1">
    <source>
        <dbReference type="SAM" id="MobiDB-lite"/>
    </source>
</evidence>
<keyword evidence="4" id="KW-1185">Reference proteome</keyword>